<dbReference type="InterPro" id="IPR029058">
    <property type="entry name" value="AB_hydrolase_fold"/>
</dbReference>
<feature type="domain" description="Dienelactone hydrolase" evidence="1">
    <location>
        <begin position="81"/>
        <end position="196"/>
    </location>
</feature>
<dbReference type="SUPFAM" id="SSF53474">
    <property type="entry name" value="alpha/beta-Hydrolases"/>
    <property type="match status" value="1"/>
</dbReference>
<dbReference type="AlphaFoldDB" id="A0A254TAW4"/>
<sequence>MNLSTHVEEVRFSSGNGDMDAVLCLPPDPVGVIVVADGRSGHRVKPPVDYIGTVLRNARLGTFWLDLSHHPVSEQENGAGDSLSEQLESACAWLKEHHVVRDMPVGLLGAGKGAALALQLAARLGSQVFAVVLRGGRPDLAPQGSLPRVNAPTLLIAGGLDERVVGISRAVYAALRCEKRLEIIPGATHSFEEPGSLEVVARLTRGWYLQNVRVRHV</sequence>
<organism evidence="2 3">
    <name type="scientific">Noviherbaspirillum denitrificans</name>
    <dbReference type="NCBI Taxonomy" id="1968433"/>
    <lineage>
        <taxon>Bacteria</taxon>
        <taxon>Pseudomonadati</taxon>
        <taxon>Pseudomonadota</taxon>
        <taxon>Betaproteobacteria</taxon>
        <taxon>Burkholderiales</taxon>
        <taxon>Oxalobacteraceae</taxon>
        <taxon>Noviherbaspirillum</taxon>
    </lineage>
</organism>
<reference evidence="2 3" key="1">
    <citation type="submission" date="2016-02" db="EMBL/GenBank/DDBJ databases">
        <authorList>
            <person name="Wen L."/>
            <person name="He K."/>
            <person name="Yang H."/>
        </authorList>
    </citation>
    <scope>NUCLEOTIDE SEQUENCE [LARGE SCALE GENOMIC DNA]</scope>
    <source>
        <strain evidence="2 3">TSA40</strain>
    </source>
</reference>
<accession>A0A254TAW4</accession>
<gene>
    <name evidence="2" type="ORF">AYR66_09860</name>
</gene>
<evidence type="ECO:0000313" key="2">
    <source>
        <dbReference type="EMBL" id="OWW19764.1"/>
    </source>
</evidence>
<dbReference type="OrthoDB" id="9810066at2"/>
<dbReference type="EMBL" id="LSTO01000001">
    <property type="protein sequence ID" value="OWW19764.1"/>
    <property type="molecule type" value="Genomic_DNA"/>
</dbReference>
<proteinExistence type="predicted"/>
<dbReference type="GO" id="GO:0016787">
    <property type="term" value="F:hydrolase activity"/>
    <property type="evidence" value="ECO:0007669"/>
    <property type="project" value="InterPro"/>
</dbReference>
<evidence type="ECO:0000259" key="1">
    <source>
        <dbReference type="Pfam" id="PF01738"/>
    </source>
</evidence>
<dbReference type="Pfam" id="PF01738">
    <property type="entry name" value="DLH"/>
    <property type="match status" value="1"/>
</dbReference>
<comment type="caution">
    <text evidence="2">The sequence shown here is derived from an EMBL/GenBank/DDBJ whole genome shotgun (WGS) entry which is preliminary data.</text>
</comment>
<dbReference type="InterPro" id="IPR002925">
    <property type="entry name" value="Dienelactn_hydro"/>
</dbReference>
<dbReference type="RefSeq" id="WP_088706669.1">
    <property type="nucleotide sequence ID" value="NZ_LSTO01000001.1"/>
</dbReference>
<evidence type="ECO:0000313" key="3">
    <source>
        <dbReference type="Proteomes" id="UP000197535"/>
    </source>
</evidence>
<name>A0A254TAW4_9BURK</name>
<dbReference type="Gene3D" id="3.40.50.1820">
    <property type="entry name" value="alpha/beta hydrolase"/>
    <property type="match status" value="1"/>
</dbReference>
<protein>
    <recommendedName>
        <fullName evidence="1">Dienelactone hydrolase domain-containing protein</fullName>
    </recommendedName>
</protein>
<keyword evidence="3" id="KW-1185">Reference proteome</keyword>
<dbReference type="Proteomes" id="UP000197535">
    <property type="component" value="Unassembled WGS sequence"/>
</dbReference>